<dbReference type="KEGG" id="cts:Ctha_2257"/>
<dbReference type="AlphaFoldDB" id="B3QW54"/>
<dbReference type="EMBL" id="CP001100">
    <property type="protein sequence ID" value="ACF14708.1"/>
    <property type="molecule type" value="Genomic_DNA"/>
</dbReference>
<accession>B3QW54</accession>
<evidence type="ECO:0008006" key="3">
    <source>
        <dbReference type="Google" id="ProtNLM"/>
    </source>
</evidence>
<keyword evidence="2" id="KW-1185">Reference proteome</keyword>
<evidence type="ECO:0000313" key="2">
    <source>
        <dbReference type="Proteomes" id="UP000001208"/>
    </source>
</evidence>
<gene>
    <name evidence="1" type="ordered locus">Ctha_2257</name>
</gene>
<name>B3QW54_CHLT3</name>
<protein>
    <recommendedName>
        <fullName evidence="3">STAS/SEC14 domain-containing protein</fullName>
    </recommendedName>
</protein>
<organism evidence="1 2">
    <name type="scientific">Chloroherpeton thalassium (strain ATCC 35110 / GB-78)</name>
    <dbReference type="NCBI Taxonomy" id="517418"/>
    <lineage>
        <taxon>Bacteria</taxon>
        <taxon>Pseudomonadati</taxon>
        <taxon>Chlorobiota</taxon>
        <taxon>Chlorobiia</taxon>
        <taxon>Chlorobiales</taxon>
        <taxon>Chloroherpetonaceae</taxon>
        <taxon>Chloroherpeton</taxon>
    </lineage>
</organism>
<reference evidence="1 2" key="1">
    <citation type="submission" date="2008-06" db="EMBL/GenBank/DDBJ databases">
        <title>Complete sequence of Chloroherpeton thalassium ATCC 35110.</title>
        <authorList>
            <consortium name="US DOE Joint Genome Institute"/>
            <person name="Lucas S."/>
            <person name="Copeland A."/>
            <person name="Lapidus A."/>
            <person name="Glavina del Rio T."/>
            <person name="Dalin E."/>
            <person name="Tice H."/>
            <person name="Bruce D."/>
            <person name="Goodwin L."/>
            <person name="Pitluck S."/>
            <person name="Schmutz J."/>
            <person name="Larimer F."/>
            <person name="Land M."/>
            <person name="Hauser L."/>
            <person name="Kyrpides N."/>
            <person name="Mikhailova N."/>
            <person name="Liu Z."/>
            <person name="Li T."/>
            <person name="Zhao F."/>
            <person name="Overmann J."/>
            <person name="Bryant D.A."/>
            <person name="Richardson P."/>
        </authorList>
    </citation>
    <scope>NUCLEOTIDE SEQUENCE [LARGE SCALE GENOMIC DNA]</scope>
    <source>
        <strain evidence="2">ATCC 35110 / GB-78</strain>
    </source>
</reference>
<dbReference type="Proteomes" id="UP000001208">
    <property type="component" value="Chromosome"/>
</dbReference>
<proteinExistence type="predicted"/>
<evidence type="ECO:0000313" key="1">
    <source>
        <dbReference type="EMBL" id="ACF14708.1"/>
    </source>
</evidence>
<dbReference type="STRING" id="517418.Ctha_2257"/>
<dbReference type="HOGENOM" id="CLU_1861639_0_0_10"/>
<sequence length="137" mass="16068">MNSKYLMSENNQPETRFNITPDEKHLYLQIRVFQPITNDLVIHLVRAIVQTSRSHKLQKQLLDLRGIKQLQKSYQLYDPIHHGLMNFRALFKFQIAIVVSPSETPPDFIQTIFVKNGMNIKLFEDEAEALTWLDINS</sequence>